<accession>A0A106BZV3</accession>
<name>A0A106BZV3_SHEFR</name>
<reference evidence="1 2" key="1">
    <citation type="submission" date="2016-01" db="EMBL/GenBank/DDBJ databases">
        <title>Draft genome of the antarctic isolate Shewanella frigidimarina Ag06-30.</title>
        <authorList>
            <person name="Parmeciano Di Noto G."/>
            <person name="Vazquez S."/>
            <person name="Mac Cormack W."/>
            <person name="Iriarte A."/>
            <person name="Quiroga C."/>
        </authorList>
    </citation>
    <scope>NUCLEOTIDE SEQUENCE [LARGE SCALE GENOMIC DNA]</scope>
    <source>
        <strain evidence="1 2">Ag06-30</strain>
    </source>
</reference>
<comment type="caution">
    <text evidence="1">The sequence shown here is derived from an EMBL/GenBank/DDBJ whole genome shotgun (WGS) entry which is preliminary data.</text>
</comment>
<proteinExistence type="predicted"/>
<evidence type="ECO:0000313" key="2">
    <source>
        <dbReference type="Proteomes" id="UP000055702"/>
    </source>
</evidence>
<dbReference type="AlphaFoldDB" id="A0A106BZV3"/>
<sequence>MESEFQNQFCYVSTLEHQSTFYGKYIYLYTDKGQLSLTNDGLEYLGKKHNYSITRSSIKNIEISHYSRVAKPFKLNCIKISYISDLVENTIYLTPTASGFTPIYKINQLVKNWFSKLMEIMPELQNT</sequence>
<organism evidence="1">
    <name type="scientific">Shewanella frigidimarina</name>
    <dbReference type="NCBI Taxonomy" id="56812"/>
    <lineage>
        <taxon>Bacteria</taxon>
        <taxon>Pseudomonadati</taxon>
        <taxon>Pseudomonadota</taxon>
        <taxon>Gammaproteobacteria</taxon>
        <taxon>Alteromonadales</taxon>
        <taxon>Shewanellaceae</taxon>
        <taxon>Shewanella</taxon>
    </lineage>
</organism>
<dbReference type="RefSeq" id="WP_059746065.1">
    <property type="nucleotide sequence ID" value="NZ_LRDC01000020.1"/>
</dbReference>
<gene>
    <name evidence="1" type="ORF">AWJ07_16710</name>
</gene>
<dbReference type="Proteomes" id="UP000055702">
    <property type="component" value="Unassembled WGS sequence"/>
</dbReference>
<protein>
    <submittedName>
        <fullName evidence="1">Uncharacterized protein</fullName>
    </submittedName>
</protein>
<evidence type="ECO:0000313" key="1">
    <source>
        <dbReference type="EMBL" id="KVX01664.1"/>
    </source>
</evidence>
<dbReference type="EMBL" id="LRDC01000020">
    <property type="protein sequence ID" value="KVX01664.1"/>
    <property type="molecule type" value="Genomic_DNA"/>
</dbReference>